<name>A0A099D0L5_9GAMM</name>
<evidence type="ECO:0000313" key="6">
    <source>
        <dbReference type="Proteomes" id="UP000560000"/>
    </source>
</evidence>
<evidence type="ECO:0000313" key="3">
    <source>
        <dbReference type="EMBL" id="KGI78835.1"/>
    </source>
</evidence>
<comment type="caution">
    <text evidence="3">The sequence shown here is derived from an EMBL/GenBank/DDBJ whole genome shotgun (WGS) entry which is preliminary data.</text>
</comment>
<dbReference type="InterPro" id="IPR052755">
    <property type="entry name" value="Lysozyme_Inhibitor_LprI"/>
</dbReference>
<dbReference type="InterPro" id="IPR009739">
    <property type="entry name" value="LprI-like_N"/>
</dbReference>
<dbReference type="PANTHER" id="PTHR37549:SF1">
    <property type="entry name" value="LIPOPROTEIN LPRI"/>
    <property type="match status" value="1"/>
</dbReference>
<keyword evidence="1" id="KW-0732">Signal</keyword>
<dbReference type="OrthoDB" id="5565855at2"/>
<reference evidence="4 6" key="2">
    <citation type="submission" date="2020-08" db="EMBL/GenBank/DDBJ databases">
        <title>Genomic Encyclopedia of Type Strains, Phase IV (KMG-IV): sequencing the most valuable type-strain genomes for metagenomic binning, comparative biology and taxonomic classification.</title>
        <authorList>
            <person name="Goeker M."/>
        </authorList>
    </citation>
    <scope>NUCLEOTIDE SEQUENCE [LARGE SCALE GENOMIC DNA]</scope>
    <source>
        <strain evidence="4 6">DSM 107085</strain>
    </source>
</reference>
<evidence type="ECO:0000313" key="4">
    <source>
        <dbReference type="EMBL" id="MBB6184375.1"/>
    </source>
</evidence>
<dbReference type="EMBL" id="JROI01000007">
    <property type="protein sequence ID" value="KGI78835.1"/>
    <property type="molecule type" value="Genomic_DNA"/>
</dbReference>
<sequence length="288" mass="31804">MIRSLLFLLVASATFVAPLRARPAPASPTAQSPAVCTAAWYRWVDRHVRTADADGHGPDVGSSEWKSSVEFRLGLRGQAQLPERDSPAWCRFIDARVRARIAHAQPMPAAPAPTDRPSFACDKAAAGSTEALICGDPALAAMDRELARVYAAAADKADARMRPQLRAEQRGWIKGRDDCWKSEDRPACVRSAYQQRIAELQARYRLVASQGPQFFTCNGRRADEVVLTFFATRPRTLIAERGDRSSLMYAASPTLYQGRNERIALRGNRLTLVWGHAAAPMQCIRASR</sequence>
<dbReference type="Proteomes" id="UP000560000">
    <property type="component" value="Unassembled WGS sequence"/>
</dbReference>
<dbReference type="HOGENOM" id="CLU_066605_0_0_6"/>
<keyword evidence="5" id="KW-1185">Reference proteome</keyword>
<dbReference type="STRING" id="1543381.LF63_0102550"/>
<evidence type="ECO:0000256" key="1">
    <source>
        <dbReference type="SAM" id="SignalP"/>
    </source>
</evidence>
<gene>
    <name evidence="4" type="ORF">HNQ86_001720</name>
    <name evidence="3" type="ORF">LF63_0102550</name>
</gene>
<evidence type="ECO:0000313" key="5">
    <source>
        <dbReference type="Proteomes" id="UP000029708"/>
    </source>
</evidence>
<dbReference type="Gene3D" id="1.20.1270.180">
    <property type="match status" value="1"/>
</dbReference>
<organism evidence="3 5">
    <name type="scientific">Oleiagrimonas soli</name>
    <dbReference type="NCBI Taxonomy" id="1543381"/>
    <lineage>
        <taxon>Bacteria</taxon>
        <taxon>Pseudomonadati</taxon>
        <taxon>Pseudomonadota</taxon>
        <taxon>Gammaproteobacteria</taxon>
        <taxon>Lysobacterales</taxon>
        <taxon>Rhodanobacteraceae</taxon>
        <taxon>Oleiagrimonas</taxon>
    </lineage>
</organism>
<feature type="chain" id="PRO_5033217081" description="Lysozyme inhibitor LprI-like N-terminal domain-containing protein" evidence="1">
    <location>
        <begin position="27"/>
        <end position="288"/>
    </location>
</feature>
<protein>
    <recommendedName>
        <fullName evidence="2">Lysozyme inhibitor LprI-like N-terminal domain-containing protein</fullName>
    </recommendedName>
</protein>
<dbReference type="EMBL" id="JACHET010000001">
    <property type="protein sequence ID" value="MBB6184375.1"/>
    <property type="molecule type" value="Genomic_DNA"/>
</dbReference>
<reference evidence="3 5" key="1">
    <citation type="submission" date="2014-09" db="EMBL/GenBank/DDBJ databases">
        <title>Xanthomonadaceae 3.5X direct submission.</title>
        <authorList>
            <person name="Fang T."/>
            <person name="Wang H."/>
        </authorList>
    </citation>
    <scope>NUCLEOTIDE SEQUENCE [LARGE SCALE GENOMIC DNA]</scope>
    <source>
        <strain evidence="3 5">3.5X</strain>
    </source>
</reference>
<proteinExistence type="predicted"/>
<dbReference type="GO" id="GO:0005576">
    <property type="term" value="C:extracellular region"/>
    <property type="evidence" value="ECO:0007669"/>
    <property type="project" value="TreeGrafter"/>
</dbReference>
<dbReference type="Pfam" id="PF07007">
    <property type="entry name" value="LprI"/>
    <property type="match status" value="1"/>
</dbReference>
<feature type="domain" description="Lysozyme inhibitor LprI-like N-terminal" evidence="2">
    <location>
        <begin position="121"/>
        <end position="200"/>
    </location>
</feature>
<dbReference type="AlphaFoldDB" id="A0A099D0L5"/>
<feature type="signal peptide" evidence="1">
    <location>
        <begin position="1"/>
        <end position="26"/>
    </location>
</feature>
<accession>A0A099D0L5</accession>
<dbReference type="RefSeq" id="WP_043099424.1">
    <property type="nucleotide sequence ID" value="NZ_JACHET010000001.1"/>
</dbReference>
<dbReference type="Proteomes" id="UP000029708">
    <property type="component" value="Unassembled WGS sequence"/>
</dbReference>
<evidence type="ECO:0000259" key="2">
    <source>
        <dbReference type="Pfam" id="PF07007"/>
    </source>
</evidence>
<dbReference type="PANTHER" id="PTHR37549">
    <property type="entry name" value="LIPOPROTEIN LPRI"/>
    <property type="match status" value="1"/>
</dbReference>